<keyword evidence="2" id="KW-1185">Reference proteome</keyword>
<dbReference type="Proteomes" id="UP001652626">
    <property type="component" value="Chromosome 25"/>
</dbReference>
<gene>
    <name evidence="3" type="primary">LOC135194137</name>
</gene>
<name>A0ABM4AUV3_VANTA</name>
<evidence type="ECO:0000256" key="1">
    <source>
        <dbReference type="SAM" id="MobiDB-lite"/>
    </source>
</evidence>
<proteinExistence type="predicted"/>
<dbReference type="GeneID" id="135194137"/>
<organism evidence="2 3">
    <name type="scientific">Vanessa tameamea</name>
    <name type="common">Kamehameha butterfly</name>
    <dbReference type="NCBI Taxonomy" id="334116"/>
    <lineage>
        <taxon>Eukaryota</taxon>
        <taxon>Metazoa</taxon>
        <taxon>Ecdysozoa</taxon>
        <taxon>Arthropoda</taxon>
        <taxon>Hexapoda</taxon>
        <taxon>Insecta</taxon>
        <taxon>Pterygota</taxon>
        <taxon>Neoptera</taxon>
        <taxon>Endopterygota</taxon>
        <taxon>Lepidoptera</taxon>
        <taxon>Glossata</taxon>
        <taxon>Ditrysia</taxon>
        <taxon>Papilionoidea</taxon>
        <taxon>Nymphalidae</taxon>
        <taxon>Nymphalinae</taxon>
        <taxon>Vanessa</taxon>
    </lineage>
</organism>
<reference evidence="3" key="1">
    <citation type="submission" date="2025-08" db="UniProtKB">
        <authorList>
            <consortium name="RefSeq"/>
        </authorList>
    </citation>
    <scope>IDENTIFICATION</scope>
    <source>
        <tissue evidence="3">Whole body</tissue>
    </source>
</reference>
<evidence type="ECO:0000313" key="3">
    <source>
        <dbReference type="RefSeq" id="XP_064075061.1"/>
    </source>
</evidence>
<evidence type="ECO:0000313" key="2">
    <source>
        <dbReference type="Proteomes" id="UP001652626"/>
    </source>
</evidence>
<feature type="region of interest" description="Disordered" evidence="1">
    <location>
        <begin position="999"/>
        <end position="1021"/>
    </location>
</feature>
<dbReference type="RefSeq" id="XP_064075061.1">
    <property type="nucleotide sequence ID" value="XM_064218991.1"/>
</dbReference>
<sequence length="1105" mass="126026">MKKKIIDSKFIDNLCDEQKNTKAVTCVKTRSGGNLNPQSPDTSIVTTDAEKQMHSTDLEFNKTSGFESSLLGEFSINTPNLKGNIIDKYPILNNLSAENNDCIKETKALLSSNKVPGTPTLFLFSRKKRENVENNPLARKSKKSTNLVKYKNLYQEPTLKKPLSTYMLLDKYKLKEVKKSKVGKYTGYEVIQKHANIQATIDNKEDKALQDSFTHSESDALVEKLLLSTFGSNRCNELGCDEFKVYLNDVVKEIYDVKKEKIELQNTPIQTLFKCLLQYWISSNKNIEEIEMKSKSIDRQSNKYFSKDQTTSNLPIKSVNRATQFYGISDFIEGTLKQMKQENDKTISSTLTDSFIKERRIQELEKILKNTVYICGAVNKSREKDIKITKKLINNLDNISQQNINKVARDGDVFDNSDSSNEIPKIQDTINNLISELPIPADVAKEFLGAYLDLLYENENNIESNSSTEGSDACQPKCDVQAESVQKNISKSISTREIGDNKRRLTDPGQIFLKDILDKVTTLFSKKNETYNTKTITTNALIGWDGISFHPIKDELGNYETKPNNNNSVLVNVSEYNLEHISMTNDLDFLSEGSITMNMKDKTNKSGEKKTLNLSLNFTEGVPNVKINQENLLSDISKTNLFFTKRSISPCTILHTPFINISNEATDLKPYLSSSEESHPQNRINDFAINPFLTDSNVSSKAYIAKNRCDNMRTYKIHLDKDSTEPKIINEYDLQPCFILSLNKAFASKMKLKRLFKDNEVKNVSIKNIKRLSSIIKNKAELSIFENVPKVIDEEFILLLLENISILSKDLPTLHKDINNLYTKLLRKHEKLCTNRIQGLSLLGKIYKESSNIRNMLEKETQYEGTDCHATTDKRNYASDTNDVNMKINNTDKALSAEITKVISNKCIQLKGNQEIEMTDKFNLTDKNILMTRNGNATQTSFSSLSSEEDILKADTATSNQNWYRQYCMRDCAISTLIKCFLDSNDGCQNFRFKDNIEGTTRDRDLPNKKSKNERKQSSKVRQDLIREINLLSPSFKVSIQSQTEKKLRWLREKSKPNDNNVYQLILSKKSDVKRSCSMIKAVTDKSDDLKTIYRCTSYPSYCSG</sequence>
<feature type="compositionally biased region" description="Basic and acidic residues" evidence="1">
    <location>
        <begin position="999"/>
        <end position="1008"/>
    </location>
</feature>
<protein>
    <submittedName>
        <fullName evidence="3">Uncharacterized protein LOC135194137</fullName>
    </submittedName>
</protein>
<accession>A0ABM4AUV3</accession>